<protein>
    <submittedName>
        <fullName evidence="1">YbdD/YjiX family protein</fullName>
    </submittedName>
</protein>
<reference evidence="1" key="1">
    <citation type="journal article" date="2023" name="Int. J. Mol. Sci.">
        <title>Metagenomics Revealed a New Genus 'Candidatus Thiocaldithrix dubininis' gen. nov., sp. nov. and a New Species 'Candidatus Thiothrix putei' sp. nov. in the Family Thiotrichaceae, Some Members of Which Have Traits of Both Na+- and H+-Motive Energetics.</title>
        <authorList>
            <person name="Ravin N.V."/>
            <person name="Muntyan M.S."/>
            <person name="Smolyakov D.D."/>
            <person name="Rudenko T.S."/>
            <person name="Beletsky A.V."/>
            <person name="Mardanov A.V."/>
            <person name="Grabovich M.Y."/>
        </authorList>
    </citation>
    <scope>NUCLEOTIDE SEQUENCE</scope>
    <source>
        <strain evidence="1">GKL-01</strain>
    </source>
</reference>
<sequence>MLSTNQWRYFMQRFWRYIRHVSGDDAYERYLQHCEIFHPNDAPLSRQDYFKQEQSRKWDGIRRCC</sequence>
<dbReference type="KEGG" id="tdu:QJT80_11800"/>
<proteinExistence type="predicted"/>
<dbReference type="InterPro" id="IPR007423">
    <property type="entry name" value="Sel_put"/>
</dbReference>
<dbReference type="Proteomes" id="UP001300672">
    <property type="component" value="Chromosome"/>
</dbReference>
<dbReference type="EMBL" id="CP124755">
    <property type="protein sequence ID" value="WGZ90178.1"/>
    <property type="molecule type" value="Genomic_DNA"/>
</dbReference>
<gene>
    <name evidence="1" type="ORF">QJT80_11800</name>
</gene>
<organism evidence="1">
    <name type="scientific">Candidatus Thiocaldithrix dubininis</name>
    <dbReference type="NCBI Taxonomy" id="3080823"/>
    <lineage>
        <taxon>Bacteria</taxon>
        <taxon>Pseudomonadati</taxon>
        <taxon>Pseudomonadota</taxon>
        <taxon>Gammaproteobacteria</taxon>
        <taxon>Thiotrichales</taxon>
        <taxon>Thiotrichaceae</taxon>
        <taxon>Candidatus Thiocaldithrix</taxon>
    </lineage>
</organism>
<dbReference type="Pfam" id="PF04328">
    <property type="entry name" value="Sel_put"/>
    <property type="match status" value="1"/>
</dbReference>
<reference evidence="1" key="2">
    <citation type="submission" date="2023-04" db="EMBL/GenBank/DDBJ databases">
        <authorList>
            <person name="Beletskiy A.V."/>
            <person name="Mardanov A.V."/>
            <person name="Ravin N.V."/>
        </authorList>
    </citation>
    <scope>NUCLEOTIDE SEQUENCE</scope>
    <source>
        <strain evidence="1">GKL-01</strain>
    </source>
</reference>
<accession>A0AA95H604</accession>
<dbReference type="AlphaFoldDB" id="A0AA95H604"/>
<evidence type="ECO:0000313" key="1">
    <source>
        <dbReference type="EMBL" id="WGZ90178.1"/>
    </source>
</evidence>
<name>A0AA95H604_9GAMM</name>